<keyword evidence="2" id="KW-1185">Reference proteome</keyword>
<evidence type="ECO:0000313" key="2">
    <source>
        <dbReference type="Proteomes" id="UP000245934"/>
    </source>
</evidence>
<name>A0A2V2NHP6_9EURY</name>
<dbReference type="EMBL" id="QGMZ01000015">
    <property type="protein sequence ID" value="PWR74853.1"/>
    <property type="molecule type" value="Genomic_DNA"/>
</dbReference>
<dbReference type="GeneID" id="97610534"/>
<dbReference type="RefSeq" id="WP_109940616.1">
    <property type="nucleotide sequence ID" value="NZ_CP176366.1"/>
</dbReference>
<reference evidence="1 2" key="1">
    <citation type="submission" date="2018-05" db="EMBL/GenBank/DDBJ databases">
        <title>Draft genome of Methanospirillum stamsii Pt1.</title>
        <authorList>
            <person name="Dueholm M.S."/>
            <person name="Nielsen P.H."/>
            <person name="Bakmann L.F."/>
            <person name="Otzen D.E."/>
        </authorList>
    </citation>
    <scope>NUCLEOTIDE SEQUENCE [LARGE SCALE GENOMIC DNA]</scope>
    <source>
        <strain evidence="1 2">Pt1</strain>
    </source>
</reference>
<evidence type="ECO:0008006" key="3">
    <source>
        <dbReference type="Google" id="ProtNLM"/>
    </source>
</evidence>
<accession>A0A2V2NHP6</accession>
<protein>
    <recommendedName>
        <fullName evidence="3">Site-specific integrase</fullName>
    </recommendedName>
</protein>
<evidence type="ECO:0000313" key="1">
    <source>
        <dbReference type="EMBL" id="PWR74853.1"/>
    </source>
</evidence>
<gene>
    <name evidence="1" type="ORF">DLD82_08115</name>
</gene>
<sequence>MSQEKIVINEDASGEWTARVYDGTMRVFLKQHIKSKRAAWAAVRKFQKEQQEMIENGELLELI</sequence>
<dbReference type="AlphaFoldDB" id="A0A2V2NHP6"/>
<proteinExistence type="predicted"/>
<dbReference type="Proteomes" id="UP000245934">
    <property type="component" value="Unassembled WGS sequence"/>
</dbReference>
<organism evidence="1 2">
    <name type="scientific">Methanospirillum stamsii</name>
    <dbReference type="NCBI Taxonomy" id="1277351"/>
    <lineage>
        <taxon>Archaea</taxon>
        <taxon>Methanobacteriati</taxon>
        <taxon>Methanobacteriota</taxon>
        <taxon>Stenosarchaea group</taxon>
        <taxon>Methanomicrobia</taxon>
        <taxon>Methanomicrobiales</taxon>
        <taxon>Methanospirillaceae</taxon>
        <taxon>Methanospirillum</taxon>
    </lineage>
</organism>
<comment type="caution">
    <text evidence="1">The sequence shown here is derived from an EMBL/GenBank/DDBJ whole genome shotgun (WGS) entry which is preliminary data.</text>
</comment>